<dbReference type="InterPro" id="IPR000182">
    <property type="entry name" value="GNAT_dom"/>
</dbReference>
<dbReference type="GO" id="GO:0016747">
    <property type="term" value="F:acyltransferase activity, transferring groups other than amino-acyl groups"/>
    <property type="evidence" value="ECO:0007669"/>
    <property type="project" value="InterPro"/>
</dbReference>
<name>A0A1G6GWG8_9BACI</name>
<evidence type="ECO:0000259" key="1">
    <source>
        <dbReference type="PROSITE" id="PS51186"/>
    </source>
</evidence>
<organism evidence="2 3">
    <name type="scientific">Shouchella lonarensis</name>
    <dbReference type="NCBI Taxonomy" id="1464122"/>
    <lineage>
        <taxon>Bacteria</taxon>
        <taxon>Bacillati</taxon>
        <taxon>Bacillota</taxon>
        <taxon>Bacilli</taxon>
        <taxon>Bacillales</taxon>
        <taxon>Bacillaceae</taxon>
        <taxon>Shouchella</taxon>
    </lineage>
</organism>
<dbReference type="STRING" id="1464122.SAMN05421737_102106"/>
<dbReference type="OrthoDB" id="2678531at2"/>
<proteinExistence type="predicted"/>
<gene>
    <name evidence="2" type="ORF">SAMN05421737_102106</name>
</gene>
<dbReference type="EMBL" id="FMYM01000002">
    <property type="protein sequence ID" value="SDB86392.1"/>
    <property type="molecule type" value="Genomic_DNA"/>
</dbReference>
<feature type="domain" description="N-acetyltransferase" evidence="1">
    <location>
        <begin position="3"/>
        <end position="134"/>
    </location>
</feature>
<dbReference type="SUPFAM" id="SSF55729">
    <property type="entry name" value="Acyl-CoA N-acyltransferases (Nat)"/>
    <property type="match status" value="1"/>
</dbReference>
<dbReference type="Gene3D" id="3.40.630.30">
    <property type="match status" value="1"/>
</dbReference>
<dbReference type="InterPro" id="IPR016181">
    <property type="entry name" value="Acyl_CoA_acyltransferase"/>
</dbReference>
<dbReference type="RefSeq" id="WP_090774688.1">
    <property type="nucleotide sequence ID" value="NZ_FMYM01000002.1"/>
</dbReference>
<evidence type="ECO:0000313" key="3">
    <source>
        <dbReference type="Proteomes" id="UP000242662"/>
    </source>
</evidence>
<dbReference type="AlphaFoldDB" id="A0A1G6GWG8"/>
<evidence type="ECO:0000313" key="2">
    <source>
        <dbReference type="EMBL" id="SDB86392.1"/>
    </source>
</evidence>
<accession>A0A1G6GWG8</accession>
<protein>
    <submittedName>
        <fullName evidence="2">N-acetylglutamate synthase, GNAT family</fullName>
    </submittedName>
</protein>
<dbReference type="Proteomes" id="UP000242662">
    <property type="component" value="Unassembled WGS sequence"/>
</dbReference>
<reference evidence="3" key="1">
    <citation type="submission" date="2016-09" db="EMBL/GenBank/DDBJ databases">
        <authorList>
            <person name="Varghese N."/>
            <person name="Submissions S."/>
        </authorList>
    </citation>
    <scope>NUCLEOTIDE SEQUENCE [LARGE SCALE GENOMIC DNA]</scope>
    <source>
        <strain evidence="3">25nlg</strain>
    </source>
</reference>
<dbReference type="PROSITE" id="PS51186">
    <property type="entry name" value="GNAT"/>
    <property type="match status" value="1"/>
</dbReference>
<keyword evidence="3" id="KW-1185">Reference proteome</keyword>
<sequence>MGMAVRKMEETDLLAVQAMLARARVETKIEQKACDQFVVIENEEGTLVGTVGLEKTGTYGLLRTLVLDAEKTYPAMMIEFLQVCIAYAQAEGVETLFAVSAGEMALLSALGFTKVTREMLPTEIAQLDHYQQVTQTEDATTWCYSCSPE</sequence>